<dbReference type="PRINTS" id="PR00385">
    <property type="entry name" value="P450"/>
</dbReference>
<dbReference type="GeneID" id="30154957"/>
<accession>A0A1E3HTQ6</accession>
<dbReference type="SUPFAM" id="SSF48264">
    <property type="entry name" value="Cytochrome P450"/>
    <property type="match status" value="1"/>
</dbReference>
<dbReference type="EMBL" id="AWGJ01000005">
    <property type="protein sequence ID" value="ODN79730.1"/>
    <property type="molecule type" value="Genomic_DNA"/>
</dbReference>
<proteinExistence type="inferred from homology"/>
<dbReference type="RefSeq" id="XP_018994577.1">
    <property type="nucleotide sequence ID" value="XM_019137551.1"/>
</dbReference>
<evidence type="ECO:0000256" key="7">
    <source>
        <dbReference type="ARBA" id="ARBA00023033"/>
    </source>
</evidence>
<evidence type="ECO:0000313" key="11">
    <source>
        <dbReference type="Proteomes" id="UP000094065"/>
    </source>
</evidence>
<keyword evidence="9" id="KW-0812">Transmembrane</keyword>
<sequence length="580" mass="64405">MAFSAGASIQWLQPSTSGMSYTQSFAIVLTSIFFVLLGTYLLLWPIAEWRLPASFRNLPGPRDDSWIAGVLPSLLTEPVNAPHTRWTNTYGLTLRYRIFFGIPRLLTIDPTVLSYVLYHPDLFPKCNATKRMLVDMVGKGLLVVEGEEHRKQRRALSACFTPNALKGMTSIFYDKAYELKDKLANMIEGVDPEICAPTPTKAADEVEGGKQIDVMRYLAKTTLDVIGLAGFSYDFNSLSESRNELADAFGSMFAAGAEIGFVGFLQIVFPVLKWIPTARSKAIARAKEVTQRIGLRIIQDKKGEIMATHEKDLEKNVDLGKDLLSILIKANMAADLKPEDRLTDQEVLDQITTFMFAGNETTSTAVTWCLYQFAKKPEVQERLREEVLAVADERPSLDTLHSLKYMDIVVREVLRLYAPVPTGIRKAGQDIVIPLGTPVIGRDQQIITSVEVSKGTAIFIPTGSINTSPLLWGPDATEFRPERFSQDLSTGSTGGWGQIPGVWGNVMTFLGGPHNCIGYRFSLAEIKVLLFVLLRNFEFQELHSKPEIEKKASVVMRPKVVGEEEAGPQLPLMVRPISAL</sequence>
<dbReference type="GO" id="GO:0020037">
    <property type="term" value="F:heme binding"/>
    <property type="evidence" value="ECO:0007669"/>
    <property type="project" value="InterPro"/>
</dbReference>
<evidence type="ECO:0000256" key="5">
    <source>
        <dbReference type="ARBA" id="ARBA00023002"/>
    </source>
</evidence>
<dbReference type="InterPro" id="IPR002401">
    <property type="entry name" value="Cyt_P450_E_grp-I"/>
</dbReference>
<dbReference type="GO" id="GO:0005506">
    <property type="term" value="F:iron ion binding"/>
    <property type="evidence" value="ECO:0007669"/>
    <property type="project" value="InterPro"/>
</dbReference>
<evidence type="ECO:0000256" key="4">
    <source>
        <dbReference type="ARBA" id="ARBA00022617"/>
    </source>
</evidence>
<dbReference type="InterPro" id="IPR050121">
    <property type="entry name" value="Cytochrome_P450_monoxygenase"/>
</dbReference>
<dbReference type="Proteomes" id="UP000094065">
    <property type="component" value="Unassembled WGS sequence"/>
</dbReference>
<dbReference type="Pfam" id="PF00067">
    <property type="entry name" value="p450"/>
    <property type="match status" value="1"/>
</dbReference>
<keyword evidence="5" id="KW-0560">Oxidoreductase</keyword>
<comment type="pathway">
    <text evidence="2">Secondary metabolite biosynthesis.</text>
</comment>
<gene>
    <name evidence="10" type="ORF">L202_03648</name>
</gene>
<comment type="cofactor">
    <cofactor evidence="1 8">
        <name>heme</name>
        <dbReference type="ChEBI" id="CHEBI:30413"/>
    </cofactor>
</comment>
<dbReference type="Gene3D" id="1.10.630.10">
    <property type="entry name" value="Cytochrome P450"/>
    <property type="match status" value="1"/>
</dbReference>
<dbReference type="OrthoDB" id="1470350at2759"/>
<evidence type="ECO:0000256" key="1">
    <source>
        <dbReference type="ARBA" id="ARBA00001971"/>
    </source>
</evidence>
<keyword evidence="4 8" id="KW-0349">Heme</keyword>
<evidence type="ECO:0000256" key="2">
    <source>
        <dbReference type="ARBA" id="ARBA00005179"/>
    </source>
</evidence>
<name>A0A1E3HTQ6_9TREE</name>
<keyword evidence="6 8" id="KW-0408">Iron</keyword>
<evidence type="ECO:0000256" key="6">
    <source>
        <dbReference type="ARBA" id="ARBA00023004"/>
    </source>
</evidence>
<dbReference type="AlphaFoldDB" id="A0A1E3HTQ6"/>
<dbReference type="STRING" id="1295533.A0A1E3HTQ6"/>
<dbReference type="PRINTS" id="PR00463">
    <property type="entry name" value="EP450I"/>
</dbReference>
<dbReference type="PANTHER" id="PTHR24305:SF166">
    <property type="entry name" value="CYTOCHROME P450 12A4, MITOCHONDRIAL-RELATED"/>
    <property type="match status" value="1"/>
</dbReference>
<dbReference type="InterPro" id="IPR036396">
    <property type="entry name" value="Cyt_P450_sf"/>
</dbReference>
<feature type="binding site" description="axial binding residue" evidence="8">
    <location>
        <position position="516"/>
    </location>
    <ligand>
        <name>heme</name>
        <dbReference type="ChEBI" id="CHEBI:30413"/>
    </ligand>
    <ligandPart>
        <name>Fe</name>
        <dbReference type="ChEBI" id="CHEBI:18248"/>
    </ligandPart>
</feature>
<keyword evidence="9" id="KW-1133">Transmembrane helix</keyword>
<feature type="transmembrane region" description="Helical" evidence="9">
    <location>
        <begin position="25"/>
        <end position="47"/>
    </location>
</feature>
<dbReference type="InterPro" id="IPR001128">
    <property type="entry name" value="Cyt_P450"/>
</dbReference>
<evidence type="ECO:0000256" key="3">
    <source>
        <dbReference type="ARBA" id="ARBA00010617"/>
    </source>
</evidence>
<protein>
    <recommendedName>
        <fullName evidence="12">Cytochrome P450</fullName>
    </recommendedName>
</protein>
<evidence type="ECO:0000313" key="10">
    <source>
        <dbReference type="EMBL" id="ODN79730.1"/>
    </source>
</evidence>
<evidence type="ECO:0008006" key="12">
    <source>
        <dbReference type="Google" id="ProtNLM"/>
    </source>
</evidence>
<dbReference type="CDD" id="cd11069">
    <property type="entry name" value="CYP_FUM15-like"/>
    <property type="match status" value="1"/>
</dbReference>
<dbReference type="PANTHER" id="PTHR24305">
    <property type="entry name" value="CYTOCHROME P450"/>
    <property type="match status" value="1"/>
</dbReference>
<keyword evidence="9" id="KW-0472">Membrane</keyword>
<keyword evidence="8" id="KW-0479">Metal-binding</keyword>
<dbReference type="GO" id="GO:0016705">
    <property type="term" value="F:oxidoreductase activity, acting on paired donors, with incorporation or reduction of molecular oxygen"/>
    <property type="evidence" value="ECO:0007669"/>
    <property type="project" value="InterPro"/>
</dbReference>
<reference evidence="10 11" key="1">
    <citation type="submission" date="2016-06" db="EMBL/GenBank/DDBJ databases">
        <title>Evolution of pathogenesis and genome organization in the Tremellales.</title>
        <authorList>
            <person name="Cuomo C."/>
            <person name="Litvintseva A."/>
            <person name="Heitman J."/>
            <person name="Chen Y."/>
            <person name="Sun S."/>
            <person name="Springer D."/>
            <person name="Dromer F."/>
            <person name="Young S."/>
            <person name="Zeng Q."/>
            <person name="Chapman S."/>
            <person name="Gujja S."/>
            <person name="Saif S."/>
            <person name="Birren B."/>
        </authorList>
    </citation>
    <scope>NUCLEOTIDE SEQUENCE [LARGE SCALE GENOMIC DNA]</scope>
    <source>
        <strain evidence="10 11">CBS 6039</strain>
    </source>
</reference>
<comment type="caution">
    <text evidence="10">The sequence shown here is derived from an EMBL/GenBank/DDBJ whole genome shotgun (WGS) entry which is preliminary data.</text>
</comment>
<evidence type="ECO:0000256" key="9">
    <source>
        <dbReference type="SAM" id="Phobius"/>
    </source>
</evidence>
<dbReference type="GO" id="GO:0004497">
    <property type="term" value="F:monooxygenase activity"/>
    <property type="evidence" value="ECO:0007669"/>
    <property type="project" value="UniProtKB-KW"/>
</dbReference>
<comment type="similarity">
    <text evidence="3">Belongs to the cytochrome P450 family.</text>
</comment>
<keyword evidence="7" id="KW-0503">Monooxygenase</keyword>
<keyword evidence="11" id="KW-1185">Reference proteome</keyword>
<evidence type="ECO:0000256" key="8">
    <source>
        <dbReference type="PIRSR" id="PIRSR602401-1"/>
    </source>
</evidence>
<organism evidence="10 11">
    <name type="scientific">Cryptococcus amylolentus CBS 6039</name>
    <dbReference type="NCBI Taxonomy" id="1295533"/>
    <lineage>
        <taxon>Eukaryota</taxon>
        <taxon>Fungi</taxon>
        <taxon>Dikarya</taxon>
        <taxon>Basidiomycota</taxon>
        <taxon>Agaricomycotina</taxon>
        <taxon>Tremellomycetes</taxon>
        <taxon>Tremellales</taxon>
        <taxon>Cryptococcaceae</taxon>
        <taxon>Cryptococcus</taxon>
    </lineage>
</organism>